<name>A0A928Z5K3_9CYAN</name>
<evidence type="ECO:0000313" key="2">
    <source>
        <dbReference type="Proteomes" id="UP000625316"/>
    </source>
</evidence>
<reference evidence="1" key="1">
    <citation type="submission" date="2020-10" db="EMBL/GenBank/DDBJ databases">
        <authorList>
            <person name="Castelo-Branco R."/>
            <person name="Eusebio N."/>
            <person name="Adriana R."/>
            <person name="Vieira A."/>
            <person name="Brugerolle De Fraissinette N."/>
            <person name="Rezende De Castro R."/>
            <person name="Schneider M.P."/>
            <person name="Vasconcelos V."/>
            <person name="Leao P.N."/>
        </authorList>
    </citation>
    <scope>NUCLEOTIDE SEQUENCE</scope>
    <source>
        <strain evidence="1">LEGE 11480</strain>
    </source>
</reference>
<accession>A0A928Z5K3</accession>
<dbReference type="Proteomes" id="UP000625316">
    <property type="component" value="Unassembled WGS sequence"/>
</dbReference>
<gene>
    <name evidence="1" type="ORF">IQ266_24570</name>
</gene>
<proteinExistence type="predicted"/>
<protein>
    <submittedName>
        <fullName evidence="1">Uncharacterized protein</fullName>
    </submittedName>
</protein>
<organism evidence="1 2">
    <name type="scientific">Romeriopsis navalis LEGE 11480</name>
    <dbReference type="NCBI Taxonomy" id="2777977"/>
    <lineage>
        <taxon>Bacteria</taxon>
        <taxon>Bacillati</taxon>
        <taxon>Cyanobacteriota</taxon>
        <taxon>Cyanophyceae</taxon>
        <taxon>Leptolyngbyales</taxon>
        <taxon>Leptolyngbyaceae</taxon>
        <taxon>Romeriopsis</taxon>
        <taxon>Romeriopsis navalis</taxon>
    </lineage>
</organism>
<dbReference type="EMBL" id="JADEXQ010000134">
    <property type="protein sequence ID" value="MBE9032914.1"/>
    <property type="molecule type" value="Genomic_DNA"/>
</dbReference>
<sequence length="475" mass="49804">MRQDELSGAAAGVAGNAKIYADNVILNAERGHGFAAEKANHLKDVVAGKDAKIVGGDNAKNGADRLVNGVNIQTKYCNSGSKCIQECFEQGKFRYLNADGSPMQIEVPSDKYEAAVQAMEARINKGQVPGVTDPVKAQEIVRKGGFTYQQARNIAKFGTIESVTYDAVNGIRVAGTAMGLTAAITFACAVWQGDEVEVALEQACYSGLKVGGVTWVSSVLMAQLGRTGVEKSLRPATDFVVKQMGPKAAAWVANGLRGGSGKAIHGAAAMSNASKLLRGNVVTGVVTTAVLSSVDVARLVHGKISGQQLAKNVTTTAAGVAGGAGGYAVGAGIGTMLLPGVGTVVGGLVGGFLAGSATSSAAQKALDNLIEDDAVAMSKILEQEFEKLAFDYLLSEPEIAKALEQLQGLGRELRNMYAAIDREEYARNLLNLIIEEIVQQRSKVILSSDEDWTNGLIQFCMLNGLPSDEFCEIRP</sequence>
<keyword evidence="2" id="KW-1185">Reference proteome</keyword>
<dbReference type="AlphaFoldDB" id="A0A928Z5K3"/>
<dbReference type="RefSeq" id="WP_264327731.1">
    <property type="nucleotide sequence ID" value="NZ_JADEXQ010000134.1"/>
</dbReference>
<comment type="caution">
    <text evidence="1">The sequence shown here is derived from an EMBL/GenBank/DDBJ whole genome shotgun (WGS) entry which is preliminary data.</text>
</comment>
<evidence type="ECO:0000313" key="1">
    <source>
        <dbReference type="EMBL" id="MBE9032914.1"/>
    </source>
</evidence>